<dbReference type="PROSITE" id="PS51192">
    <property type="entry name" value="HELICASE_ATP_BIND_1"/>
    <property type="match status" value="1"/>
</dbReference>
<organism evidence="3 4">
    <name type="scientific">Gordonia rubripertincta</name>
    <name type="common">Rhodococcus corallinus</name>
    <dbReference type="NCBI Taxonomy" id="36822"/>
    <lineage>
        <taxon>Bacteria</taxon>
        <taxon>Bacillati</taxon>
        <taxon>Actinomycetota</taxon>
        <taxon>Actinomycetes</taxon>
        <taxon>Mycobacteriales</taxon>
        <taxon>Gordoniaceae</taxon>
        <taxon>Gordonia</taxon>
    </lineage>
</organism>
<dbReference type="EMBL" id="JAFFGU010000028">
    <property type="protein sequence ID" value="MBM7280614.1"/>
    <property type="molecule type" value="Genomic_DNA"/>
</dbReference>
<dbReference type="GO" id="GO:0005524">
    <property type="term" value="F:ATP binding"/>
    <property type="evidence" value="ECO:0007669"/>
    <property type="project" value="InterPro"/>
</dbReference>
<dbReference type="InterPro" id="IPR001650">
    <property type="entry name" value="Helicase_C-like"/>
</dbReference>
<dbReference type="RefSeq" id="WP_204719046.1">
    <property type="nucleotide sequence ID" value="NZ_JAFFGU010000028.1"/>
</dbReference>
<dbReference type="InterPro" id="IPR027417">
    <property type="entry name" value="P-loop_NTPase"/>
</dbReference>
<name>A0AAW4GBM3_GORRU</name>
<dbReference type="InterPro" id="IPR021835">
    <property type="entry name" value="DUF3427"/>
</dbReference>
<dbReference type="Gene3D" id="3.40.50.300">
    <property type="entry name" value="P-loop containing nucleotide triphosphate hydrolases"/>
    <property type="match status" value="2"/>
</dbReference>
<dbReference type="PROSITE" id="PS51194">
    <property type="entry name" value="HELICASE_CTER"/>
    <property type="match status" value="1"/>
</dbReference>
<dbReference type="SMART" id="SM00490">
    <property type="entry name" value="HELICc"/>
    <property type="match status" value="1"/>
</dbReference>
<sequence length="1024" mass="114486">MHDPLVPGVYESVLTERLQRRIDASDLEAERTPIAKNDEPHVFAQHIAATVERHLANVHDDQRQDAANAIIEALAGASEDTLRQSAIVTSVHAPGAQVPVRPVTPLSEVALLTNTRDEPNIASEIARELESADRVDLLCAFIRFAGVAVIRRQLDALRDRGVQLRVITTTYRGATERRALDELVSRYGAEVRVRYETASTRLHAKAWLFRRNSGFDTGYVGSSNLSRSALVDGLEWNVRISNVATPNLVRKFEATFDTYWNDPAFIPYDPEVDGARLDKALAAAGGTRSTDAITISGLDVQPYPHQERILEALEVAREVHDQHRNLVVAATGTGKTVVAALDYKRLCESASRPLSLLFVAHRKEILEQSLRKYREVLGDGDFGELYVDGHRPTQWKHVFASIQSLNSRNAPTFDPADFDVVVVDEFHHAAAATYKALLSRIAPAELLGLTATPERSDTLDILGWFGGRPTYELRLWDALEQDLLCPFHYFGIADNTDLRDIAWSRGDYRVSDLEEVYTGNDARNRLILKAVRDQVADPLSMRALGFCVSIAHAEYMAQSFSNQGIPASAISADTTSVDRAQAFTDLRNGTVKCLFAVDIFNEGVDIPDVDTLLMLRPTQSATVFLQQLGRGLRRSRNKAVLTVLDFIGHHRAEFNFAPRFTAVTGVRGKHLLDEISEGFPYLPGASRIVLDRQSQKIVLDSIKRALPSNRRAALVASVRETNTVVLGEYLDVTGTELSDIYAGSGTRAWTPLLRDAQVLTTGAGPDEDLLARRVRAFAHVDDPERIALYRRLVEPDGPSYQDLSPRQQVLARMLFFTLWSDLGGFTSYDAGFHYLRAHRALCVEIGQLFEVTLEKIDHVPRAINRNSDDLPLYTHAHYRREEVLAAIGFANLQRKARGQAGGVTWYDDFGALFVTLHKNDREFSPTTMYRDYPISRGLFHWESPNNTAEDSEMGRRYIEQRTNGYKVLLFVRDRTDGDFGAEPYILLGNVDYVSHRGERPIAITWKLRRPMPIDVFESGSVVAS</sequence>
<dbReference type="InterPro" id="IPR006935">
    <property type="entry name" value="Helicase/UvrB_N"/>
</dbReference>
<gene>
    <name evidence="3" type="ORF">JTZ10_23005</name>
</gene>
<dbReference type="SUPFAM" id="SSF56024">
    <property type="entry name" value="Phospholipase D/nuclease"/>
    <property type="match status" value="1"/>
</dbReference>
<evidence type="ECO:0000313" key="3">
    <source>
        <dbReference type="EMBL" id="MBM7280614.1"/>
    </source>
</evidence>
<dbReference type="Proteomes" id="UP001195196">
    <property type="component" value="Unassembled WGS sequence"/>
</dbReference>
<protein>
    <submittedName>
        <fullName evidence="3">DUF3427 domain-containing protein</fullName>
    </submittedName>
</protein>
<dbReference type="CDD" id="cd09203">
    <property type="entry name" value="PLDc_N_DEXD_b1"/>
    <property type="match status" value="1"/>
</dbReference>
<accession>A0AAW4GBM3</accession>
<dbReference type="CDD" id="cd18799">
    <property type="entry name" value="SF2_C_EcoAI-like"/>
    <property type="match status" value="1"/>
</dbReference>
<dbReference type="PANTHER" id="PTHR47962:SF7">
    <property type="entry name" value="MITOCHONDRIAL ATP-DEPENDENT HELICASE IRC3-RELATED"/>
    <property type="match status" value="1"/>
</dbReference>
<dbReference type="PANTHER" id="PTHR47962">
    <property type="entry name" value="ATP-DEPENDENT HELICASE LHR-RELATED-RELATED"/>
    <property type="match status" value="1"/>
</dbReference>
<feature type="domain" description="Helicase C-terminal" evidence="2">
    <location>
        <begin position="531"/>
        <end position="687"/>
    </location>
</feature>
<dbReference type="SUPFAM" id="SSF52540">
    <property type="entry name" value="P-loop containing nucleoside triphosphate hydrolases"/>
    <property type="match status" value="1"/>
</dbReference>
<dbReference type="InterPro" id="IPR014001">
    <property type="entry name" value="Helicase_ATP-bd"/>
</dbReference>
<dbReference type="InterPro" id="IPR025202">
    <property type="entry name" value="PLD-like_dom"/>
</dbReference>
<evidence type="ECO:0000259" key="2">
    <source>
        <dbReference type="PROSITE" id="PS51194"/>
    </source>
</evidence>
<dbReference type="GO" id="GO:0016887">
    <property type="term" value="F:ATP hydrolysis activity"/>
    <property type="evidence" value="ECO:0007669"/>
    <property type="project" value="TreeGrafter"/>
</dbReference>
<feature type="domain" description="Helicase ATP-binding" evidence="1">
    <location>
        <begin position="316"/>
        <end position="471"/>
    </location>
</feature>
<evidence type="ECO:0000313" key="4">
    <source>
        <dbReference type="Proteomes" id="UP001195196"/>
    </source>
</evidence>
<dbReference type="AlphaFoldDB" id="A0AAW4GBM3"/>
<dbReference type="SMART" id="SM00487">
    <property type="entry name" value="DEXDc"/>
    <property type="match status" value="1"/>
</dbReference>
<dbReference type="GO" id="GO:0003677">
    <property type="term" value="F:DNA binding"/>
    <property type="evidence" value="ECO:0007669"/>
    <property type="project" value="InterPro"/>
</dbReference>
<reference evidence="3" key="1">
    <citation type="submission" date="2021-02" db="EMBL/GenBank/DDBJ databases">
        <title>Taxonomy, biology and ecology of Rhodococcus bacteria occurring in California pistachio and other woody hosts as revealed by genome sequence analyses.</title>
        <authorList>
            <person name="Riely B."/>
            <person name="Gai Y."/>
        </authorList>
    </citation>
    <scope>NUCLEOTIDE SEQUENCE</scope>
    <source>
        <strain evidence="3">BP-295</strain>
    </source>
</reference>
<dbReference type="CDD" id="cd18032">
    <property type="entry name" value="DEXHc_RE_I_III_res"/>
    <property type="match status" value="1"/>
</dbReference>
<dbReference type="Pfam" id="PF13091">
    <property type="entry name" value="PLDc_2"/>
    <property type="match status" value="1"/>
</dbReference>
<dbReference type="Pfam" id="PF04851">
    <property type="entry name" value="ResIII"/>
    <property type="match status" value="1"/>
</dbReference>
<comment type="caution">
    <text evidence="3">The sequence shown here is derived from an EMBL/GenBank/DDBJ whole genome shotgun (WGS) entry which is preliminary data.</text>
</comment>
<dbReference type="Gene3D" id="3.30.870.10">
    <property type="entry name" value="Endonuclease Chain A"/>
    <property type="match status" value="1"/>
</dbReference>
<dbReference type="InterPro" id="IPR052511">
    <property type="entry name" value="ATP-dep_Helicase"/>
</dbReference>
<proteinExistence type="predicted"/>
<evidence type="ECO:0000259" key="1">
    <source>
        <dbReference type="PROSITE" id="PS51192"/>
    </source>
</evidence>
<dbReference type="Pfam" id="PF11907">
    <property type="entry name" value="DUF3427"/>
    <property type="match status" value="1"/>
</dbReference>
<dbReference type="Pfam" id="PF00271">
    <property type="entry name" value="Helicase_C"/>
    <property type="match status" value="1"/>
</dbReference>